<protein>
    <recommendedName>
        <fullName evidence="4">Zinc transporter ZupT</fullName>
    </recommendedName>
</protein>
<organism evidence="2 3">
    <name type="scientific">Roseinatronobacter ekhonensis</name>
    <dbReference type="NCBI Taxonomy" id="254356"/>
    <lineage>
        <taxon>Bacteria</taxon>
        <taxon>Pseudomonadati</taxon>
        <taxon>Pseudomonadota</taxon>
        <taxon>Alphaproteobacteria</taxon>
        <taxon>Rhodobacterales</taxon>
        <taxon>Paracoccaceae</taxon>
        <taxon>Roseinatronobacter</taxon>
    </lineage>
</organism>
<feature type="transmembrane region" description="Helical" evidence="1">
    <location>
        <begin position="219"/>
        <end position="240"/>
    </location>
</feature>
<keyword evidence="1" id="KW-0472">Membrane</keyword>
<evidence type="ECO:0000313" key="2">
    <source>
        <dbReference type="EMBL" id="SUZ31490.1"/>
    </source>
</evidence>
<feature type="transmembrane region" description="Helical" evidence="1">
    <location>
        <begin position="7"/>
        <end position="31"/>
    </location>
</feature>
<feature type="transmembrane region" description="Helical" evidence="1">
    <location>
        <begin position="115"/>
        <end position="141"/>
    </location>
</feature>
<dbReference type="EMBL" id="UIHC01000008">
    <property type="protein sequence ID" value="SUZ31490.1"/>
    <property type="molecule type" value="Genomic_DNA"/>
</dbReference>
<evidence type="ECO:0000256" key="1">
    <source>
        <dbReference type="SAM" id="Phobius"/>
    </source>
</evidence>
<dbReference type="AlphaFoldDB" id="A0A3B0M7W0"/>
<evidence type="ECO:0008006" key="4">
    <source>
        <dbReference type="Google" id="ProtNLM"/>
    </source>
</evidence>
<dbReference type="RefSeq" id="WP_220669541.1">
    <property type="nucleotide sequence ID" value="NZ_UIHC01000008.1"/>
</dbReference>
<feature type="transmembrane region" description="Helical" evidence="1">
    <location>
        <begin position="189"/>
        <end position="207"/>
    </location>
</feature>
<gene>
    <name evidence="2" type="ORF">ROE7235_01236</name>
</gene>
<dbReference type="Proteomes" id="UP000272908">
    <property type="component" value="Unassembled WGS sequence"/>
</dbReference>
<keyword evidence="3" id="KW-1185">Reference proteome</keyword>
<proteinExistence type="predicted"/>
<feature type="transmembrane region" description="Helical" evidence="1">
    <location>
        <begin position="71"/>
        <end position="95"/>
    </location>
</feature>
<keyword evidence="1" id="KW-1133">Transmembrane helix</keyword>
<accession>A0A3B0M7W0</accession>
<feature type="transmembrane region" description="Helical" evidence="1">
    <location>
        <begin position="162"/>
        <end position="183"/>
    </location>
</feature>
<name>A0A3B0M7W0_9RHOB</name>
<reference evidence="3" key="1">
    <citation type="submission" date="2018-08" db="EMBL/GenBank/DDBJ databases">
        <authorList>
            <person name="Rodrigo-Torres L."/>
            <person name="Arahal R. D."/>
            <person name="Lucena T."/>
        </authorList>
    </citation>
    <scope>NUCLEOTIDE SEQUENCE [LARGE SCALE GENOMIC DNA]</scope>
    <source>
        <strain evidence="3">CECT 7235</strain>
    </source>
</reference>
<feature type="transmembrane region" description="Helical" evidence="1">
    <location>
        <begin position="43"/>
        <end position="64"/>
    </location>
</feature>
<keyword evidence="1" id="KW-0812">Transmembrane</keyword>
<evidence type="ECO:0000313" key="3">
    <source>
        <dbReference type="Proteomes" id="UP000272908"/>
    </source>
</evidence>
<sequence length="242" mass="25000">MLTGLPDWLAVIVLTLGAGVTMPLGAALGRWQDLRPQWMENEFRHGVIAFGGGALLAAVALVLIPEGTHHLPPLAACAAFLAGAVSFMALDIVLARKGTPASQLVAMLADYLPEALALGATVATGGKAAPLLALIIAMQNLPEGFNAFRELRASGNQSPARIIASFALVALLGPVLGLAGFYLLADAMVVVGAIMLFAAGGILYLLFQDIAPQVRLENRWGPPLGAVLGFMLGMLGQMLIGG</sequence>